<protein>
    <submittedName>
        <fullName evidence="3">Uncharacterized protein</fullName>
    </submittedName>
</protein>
<accession>A0ABU4HKG9</accession>
<reference evidence="4" key="1">
    <citation type="submission" date="2023-07" db="EMBL/GenBank/DDBJ databases">
        <title>Conexibacter stalactiti sp. nov., isolated from stalactites in a lava cave and emended description of the genus Conexibacter.</title>
        <authorList>
            <person name="Lee S.D."/>
        </authorList>
    </citation>
    <scope>NUCLEOTIDE SEQUENCE [LARGE SCALE GENOMIC DNA]</scope>
    <source>
        <strain evidence="4">KCTC 39840</strain>
    </source>
</reference>
<dbReference type="Proteomes" id="UP001284601">
    <property type="component" value="Unassembled WGS sequence"/>
</dbReference>
<keyword evidence="2" id="KW-0732">Signal</keyword>
<evidence type="ECO:0000256" key="1">
    <source>
        <dbReference type="SAM" id="MobiDB-lite"/>
    </source>
</evidence>
<feature type="compositionally biased region" description="Basic residues" evidence="1">
    <location>
        <begin position="43"/>
        <end position="57"/>
    </location>
</feature>
<name>A0ABU4HKG9_9ACTN</name>
<evidence type="ECO:0000256" key="2">
    <source>
        <dbReference type="SAM" id="SignalP"/>
    </source>
</evidence>
<reference evidence="3 4" key="2">
    <citation type="submission" date="2023-10" db="EMBL/GenBank/DDBJ databases">
        <authorList>
            <person name="Han X.F."/>
        </authorList>
    </citation>
    <scope>NUCLEOTIDE SEQUENCE [LARGE SCALE GENOMIC DNA]</scope>
    <source>
        <strain evidence="3 4">KCTC 39840</strain>
    </source>
</reference>
<dbReference type="RefSeq" id="WP_318596058.1">
    <property type="nucleotide sequence ID" value="NZ_JAWSTH010000009.1"/>
</dbReference>
<dbReference type="EMBL" id="JAWSTH010000009">
    <property type="protein sequence ID" value="MDW5593799.1"/>
    <property type="molecule type" value="Genomic_DNA"/>
</dbReference>
<organism evidence="3 4">
    <name type="scientific">Conexibacter stalactiti</name>
    <dbReference type="NCBI Taxonomy" id="1940611"/>
    <lineage>
        <taxon>Bacteria</taxon>
        <taxon>Bacillati</taxon>
        <taxon>Actinomycetota</taxon>
        <taxon>Thermoleophilia</taxon>
        <taxon>Solirubrobacterales</taxon>
        <taxon>Conexibacteraceae</taxon>
        <taxon>Conexibacter</taxon>
    </lineage>
</organism>
<comment type="caution">
    <text evidence="3">The sequence shown here is derived from an EMBL/GenBank/DDBJ whole genome shotgun (WGS) entry which is preliminary data.</text>
</comment>
<feature type="region of interest" description="Disordered" evidence="1">
    <location>
        <begin position="35"/>
        <end position="57"/>
    </location>
</feature>
<feature type="signal peptide" evidence="2">
    <location>
        <begin position="1"/>
        <end position="20"/>
    </location>
</feature>
<sequence length="263" mass="29401">MLRNRPLALLLTLAALPAAALTVAPATGVAATKPTRCDARSRAGARRRTAPCRQKTRRQPRGWEFWRDLAGDEFEFDEVQISGTMSASETTGADFRFTASSTTTISPLRRRITDETPWVTTAGGRFSFNTQIVPAVASPVLYRSNATATIEYDGEVRGCPLPPGLQQNGAGRLSVVFAWDEERNRVAANWQLFTGGWQCDTTVVPSCGHTRGGDAGLMFYKEIEFTRRWIRLPIDLQYSIREDATCSYRWHGWVKLRKLRDGR</sequence>
<keyword evidence="4" id="KW-1185">Reference proteome</keyword>
<proteinExistence type="predicted"/>
<evidence type="ECO:0000313" key="4">
    <source>
        <dbReference type="Proteomes" id="UP001284601"/>
    </source>
</evidence>
<evidence type="ECO:0000313" key="3">
    <source>
        <dbReference type="EMBL" id="MDW5593799.1"/>
    </source>
</evidence>
<feature type="chain" id="PRO_5046629579" evidence="2">
    <location>
        <begin position="21"/>
        <end position="263"/>
    </location>
</feature>
<gene>
    <name evidence="3" type="ORF">R7226_05605</name>
</gene>